<comment type="caution">
    <text evidence="1">The sequence shown here is derived from an EMBL/GenBank/DDBJ whole genome shotgun (WGS) entry which is preliminary data.</text>
</comment>
<keyword evidence="2" id="KW-1185">Reference proteome</keyword>
<evidence type="ECO:0008006" key="3">
    <source>
        <dbReference type="Google" id="ProtNLM"/>
    </source>
</evidence>
<evidence type="ECO:0000313" key="1">
    <source>
        <dbReference type="EMBL" id="OJH41488.1"/>
    </source>
</evidence>
<evidence type="ECO:0000313" key="2">
    <source>
        <dbReference type="Proteomes" id="UP000182229"/>
    </source>
</evidence>
<organism evidence="1 2">
    <name type="scientific">Cystobacter ferrugineus</name>
    <dbReference type="NCBI Taxonomy" id="83449"/>
    <lineage>
        <taxon>Bacteria</taxon>
        <taxon>Pseudomonadati</taxon>
        <taxon>Myxococcota</taxon>
        <taxon>Myxococcia</taxon>
        <taxon>Myxococcales</taxon>
        <taxon>Cystobacterineae</taxon>
        <taxon>Archangiaceae</taxon>
        <taxon>Cystobacter</taxon>
    </lineage>
</organism>
<sequence>MSSPVLTGEDPVMTFSLSPVRGLLLLVWLVAPSSALAQEPSRLMRPGQLEVHAEGGLSFIPPSFEAGASTEVGVVGLGPGTLSVGAQLGLRQCLLACSLSGVLALERISTRDVHVLGRLGYHFSWPGKSRGKVDLHGVLLGGVMEARLLRDAPEFRYEGRGRGLAFGLGVGGNYFLSPRFFVGCEARLRFASGLYDLALTRGTYAFTQEDRQWVRLGLGTVFSAGVRLF</sequence>
<dbReference type="AlphaFoldDB" id="A0A1L9BH29"/>
<name>A0A1L9BH29_9BACT</name>
<proteinExistence type="predicted"/>
<dbReference type="STRING" id="83449.BON30_11590"/>
<gene>
    <name evidence="1" type="ORF">BON30_11590</name>
</gene>
<reference evidence="1 2" key="2">
    <citation type="submission" date="2016-12" db="EMBL/GenBank/DDBJ databases">
        <title>Draft Genome Sequence of Cystobacter ferrugineus Strain Cbfe23.</title>
        <authorList>
            <person name="Akbar S."/>
            <person name="Dowd S.E."/>
            <person name="Stevens D.C."/>
        </authorList>
    </citation>
    <scope>NUCLEOTIDE SEQUENCE [LARGE SCALE GENOMIC DNA]</scope>
    <source>
        <strain evidence="1 2">Cbfe23</strain>
    </source>
</reference>
<reference evidence="2" key="1">
    <citation type="submission" date="2016-11" db="EMBL/GenBank/DDBJ databases">
        <authorList>
            <person name="Shukria A."/>
            <person name="Stevens D.C."/>
        </authorList>
    </citation>
    <scope>NUCLEOTIDE SEQUENCE [LARGE SCALE GENOMIC DNA]</scope>
    <source>
        <strain evidence="2">Cbfe23</strain>
    </source>
</reference>
<dbReference type="Proteomes" id="UP000182229">
    <property type="component" value="Unassembled WGS sequence"/>
</dbReference>
<dbReference type="EMBL" id="MPIN01000002">
    <property type="protein sequence ID" value="OJH41488.1"/>
    <property type="molecule type" value="Genomic_DNA"/>
</dbReference>
<accession>A0A1L9BH29</accession>
<protein>
    <recommendedName>
        <fullName evidence="3">Outer membrane protein beta-barrel domain-containing protein</fullName>
    </recommendedName>
</protein>